<comment type="caution">
    <text evidence="7">Lacks conserved residue(s) required for the propagation of feature annotation.</text>
</comment>
<proteinExistence type="predicted"/>
<feature type="domain" description="Disintegrin" evidence="12">
    <location>
        <begin position="1096"/>
        <end position="1182"/>
    </location>
</feature>
<feature type="binding site" evidence="8">
    <location>
        <position position="1039"/>
    </location>
    <ligand>
        <name>Zn(2+)</name>
        <dbReference type="ChEBI" id="CHEBI:29105"/>
        <note>catalytic</note>
    </ligand>
</feature>
<dbReference type="PANTHER" id="PTHR11905:SF120">
    <property type="entry name" value="DISINTEGRIN AND METALLOPROTEINASE DOMAIN-CONTAINING PROTEIN 1A"/>
    <property type="match status" value="1"/>
</dbReference>
<keyword evidence="15" id="KW-1185">Reference proteome</keyword>
<keyword evidence="5 7" id="KW-1015">Disulfide bond</keyword>
<dbReference type="Pfam" id="PF01562">
    <property type="entry name" value="Pep_M12B_propep"/>
    <property type="match status" value="2"/>
</dbReference>
<dbReference type="InterPro" id="IPR018358">
    <property type="entry name" value="Disintegrin_CS"/>
</dbReference>
<evidence type="ECO:0000256" key="10">
    <source>
        <dbReference type="SAM" id="Phobius"/>
    </source>
</evidence>
<evidence type="ECO:0000256" key="1">
    <source>
        <dbReference type="ARBA" id="ARBA00004479"/>
    </source>
</evidence>
<name>A0A2P4SYT8_BAMTH</name>
<feature type="binding site" evidence="8">
    <location>
        <position position="1033"/>
    </location>
    <ligand>
        <name>Zn(2+)</name>
        <dbReference type="ChEBI" id="CHEBI:29105"/>
        <note>catalytic</note>
    </ligand>
</feature>
<dbReference type="InterPro" id="IPR001590">
    <property type="entry name" value="Peptidase_M12B"/>
</dbReference>
<dbReference type="PROSITE" id="PS00427">
    <property type="entry name" value="DISINTEGRIN_1"/>
    <property type="match status" value="1"/>
</dbReference>
<dbReference type="InterPro" id="IPR002870">
    <property type="entry name" value="Peptidase_M12B_N"/>
</dbReference>
<feature type="compositionally biased region" description="Acidic residues" evidence="9">
    <location>
        <begin position="1426"/>
        <end position="1445"/>
    </location>
</feature>
<feature type="region of interest" description="Disordered" evidence="9">
    <location>
        <begin position="1422"/>
        <end position="1445"/>
    </location>
</feature>
<dbReference type="PROSITE" id="PS50214">
    <property type="entry name" value="DISINTEGRIN_2"/>
    <property type="match status" value="2"/>
</dbReference>
<evidence type="ECO:0000313" key="15">
    <source>
        <dbReference type="Proteomes" id="UP000237246"/>
    </source>
</evidence>
<feature type="binding site" evidence="8">
    <location>
        <position position="1029"/>
    </location>
    <ligand>
        <name>Zn(2+)</name>
        <dbReference type="ChEBI" id="CHEBI:29105"/>
        <note>catalytic</note>
    </ligand>
</feature>
<keyword evidence="8" id="KW-0479">Metal-binding</keyword>
<organism evidence="14 15">
    <name type="scientific">Bambusicola thoracicus</name>
    <name type="common">Chinese bamboo-partridge</name>
    <name type="synonym">Perdix thoracica</name>
    <dbReference type="NCBI Taxonomy" id="9083"/>
    <lineage>
        <taxon>Eukaryota</taxon>
        <taxon>Metazoa</taxon>
        <taxon>Chordata</taxon>
        <taxon>Craniata</taxon>
        <taxon>Vertebrata</taxon>
        <taxon>Euteleostomi</taxon>
        <taxon>Archelosauria</taxon>
        <taxon>Archosauria</taxon>
        <taxon>Dinosauria</taxon>
        <taxon>Saurischia</taxon>
        <taxon>Theropoda</taxon>
        <taxon>Coelurosauria</taxon>
        <taxon>Aves</taxon>
        <taxon>Neognathae</taxon>
        <taxon>Galloanserae</taxon>
        <taxon>Galliformes</taxon>
        <taxon>Phasianidae</taxon>
        <taxon>Perdicinae</taxon>
        <taxon>Bambusicola</taxon>
    </lineage>
</organism>
<dbReference type="PROSITE" id="PS01186">
    <property type="entry name" value="EGF_2"/>
    <property type="match status" value="2"/>
</dbReference>
<comment type="caution">
    <text evidence="14">The sequence shown here is derived from an EMBL/GenBank/DDBJ whole genome shotgun (WGS) entry which is preliminary data.</text>
</comment>
<dbReference type="InterPro" id="IPR001762">
    <property type="entry name" value="Disintegrin_dom"/>
</dbReference>
<dbReference type="SUPFAM" id="SSF57552">
    <property type="entry name" value="Blood coagulation inhibitor (disintegrin)"/>
    <property type="match status" value="2"/>
</dbReference>
<evidence type="ECO:0000256" key="2">
    <source>
        <dbReference type="ARBA" id="ARBA00022692"/>
    </source>
</evidence>
<evidence type="ECO:0000313" key="14">
    <source>
        <dbReference type="EMBL" id="POI29265.1"/>
    </source>
</evidence>
<protein>
    <recommendedName>
        <fullName evidence="16">Peptidase M12B domain-containing protein</fullName>
    </recommendedName>
</protein>
<keyword evidence="2 10" id="KW-0812">Transmembrane</keyword>
<dbReference type="SUPFAM" id="SSF55486">
    <property type="entry name" value="Metalloproteases ('zincins'), catalytic domain"/>
    <property type="match status" value="2"/>
</dbReference>
<dbReference type="SMART" id="SM00608">
    <property type="entry name" value="ACR"/>
    <property type="match status" value="2"/>
</dbReference>
<dbReference type="GO" id="GO:0006508">
    <property type="term" value="P:proteolysis"/>
    <property type="evidence" value="ECO:0007669"/>
    <property type="project" value="InterPro"/>
</dbReference>
<feature type="domain" description="EGF-like" evidence="11">
    <location>
        <begin position="571"/>
        <end position="605"/>
    </location>
</feature>
<feature type="domain" description="Disintegrin" evidence="12">
    <location>
        <begin position="344"/>
        <end position="430"/>
    </location>
</feature>
<dbReference type="Pfam" id="PF00200">
    <property type="entry name" value="Disintegrin"/>
    <property type="match status" value="2"/>
</dbReference>
<dbReference type="PROSITE" id="PS50215">
    <property type="entry name" value="ADAM_MEPRO"/>
    <property type="match status" value="2"/>
</dbReference>
<dbReference type="SMART" id="SM00050">
    <property type="entry name" value="DISIN"/>
    <property type="match status" value="2"/>
</dbReference>
<feature type="disulfide bond" evidence="7">
    <location>
        <begin position="595"/>
        <end position="604"/>
    </location>
</feature>
<evidence type="ECO:0008006" key="16">
    <source>
        <dbReference type="Google" id="ProtNLM"/>
    </source>
</evidence>
<reference evidence="14 15" key="1">
    <citation type="submission" date="2018-01" db="EMBL/GenBank/DDBJ databases">
        <title>Comparison of the Chinese Bamboo Partridge and Red Junglefowl genome sequences highlights the importance of demography in genome evolution.</title>
        <authorList>
            <person name="Tiley G.P."/>
            <person name="Kimball R.T."/>
            <person name="Braun E.L."/>
            <person name="Burleigh J.G."/>
        </authorList>
    </citation>
    <scope>NUCLEOTIDE SEQUENCE [LARGE SCALE GENOMIC DNA]</scope>
    <source>
        <strain evidence="14">RTK389</strain>
        <tissue evidence="14">Blood</tissue>
    </source>
</reference>
<dbReference type="OrthoDB" id="5951731at2759"/>
<dbReference type="InterPro" id="IPR034027">
    <property type="entry name" value="Reprolysin_adamalysin"/>
</dbReference>
<dbReference type="FunFam" id="4.10.70.10:FF:000001">
    <property type="entry name" value="Disintegrin and metalloproteinase domain-containing protein 22"/>
    <property type="match status" value="2"/>
</dbReference>
<dbReference type="InterPro" id="IPR000742">
    <property type="entry name" value="EGF"/>
</dbReference>
<keyword evidence="8" id="KW-0862">Zinc</keyword>
<dbReference type="InterPro" id="IPR006586">
    <property type="entry name" value="ADAM_Cys-rich"/>
</dbReference>
<feature type="transmembrane region" description="Helical" evidence="10">
    <location>
        <begin position="628"/>
        <end position="649"/>
    </location>
</feature>
<feature type="disulfide bond" evidence="6">
    <location>
        <begin position="402"/>
        <end position="422"/>
    </location>
</feature>
<keyword evidence="3 10" id="KW-1133">Transmembrane helix</keyword>
<comment type="subcellular location">
    <subcellularLocation>
        <location evidence="1">Membrane</location>
        <topology evidence="1">Single-pass type I membrane protein</topology>
    </subcellularLocation>
</comment>
<feature type="transmembrane region" description="Helical" evidence="10">
    <location>
        <begin position="1383"/>
        <end position="1406"/>
    </location>
</feature>
<feature type="disulfide bond" evidence="7">
    <location>
        <begin position="1345"/>
        <end position="1354"/>
    </location>
</feature>
<dbReference type="GO" id="GO:0008584">
    <property type="term" value="P:male gonad development"/>
    <property type="evidence" value="ECO:0007669"/>
    <property type="project" value="TreeGrafter"/>
</dbReference>
<accession>A0A2P4SYT8</accession>
<dbReference type="Pfam" id="PF01421">
    <property type="entry name" value="Reprolysin"/>
    <property type="match status" value="2"/>
</dbReference>
<evidence type="ECO:0000256" key="9">
    <source>
        <dbReference type="SAM" id="MobiDB-lite"/>
    </source>
</evidence>
<evidence type="ECO:0000256" key="8">
    <source>
        <dbReference type="PROSITE-ProRule" id="PRU00276"/>
    </source>
</evidence>
<dbReference type="EMBL" id="PPHD01015963">
    <property type="protein sequence ID" value="POI29265.1"/>
    <property type="molecule type" value="Genomic_DNA"/>
</dbReference>
<feature type="active site" evidence="8">
    <location>
        <position position="278"/>
    </location>
</feature>
<dbReference type="GO" id="GO:0004222">
    <property type="term" value="F:metalloendopeptidase activity"/>
    <property type="evidence" value="ECO:0007669"/>
    <property type="project" value="InterPro"/>
</dbReference>
<feature type="disulfide bond" evidence="6">
    <location>
        <begin position="1154"/>
        <end position="1174"/>
    </location>
</feature>
<keyword evidence="7" id="KW-0245">EGF-like domain</keyword>
<dbReference type="Gene3D" id="4.10.70.10">
    <property type="entry name" value="Disintegrin domain"/>
    <property type="match status" value="2"/>
</dbReference>
<evidence type="ECO:0000256" key="3">
    <source>
        <dbReference type="ARBA" id="ARBA00022989"/>
    </source>
</evidence>
<dbReference type="PROSITE" id="PS50026">
    <property type="entry name" value="EGF_3"/>
    <property type="match status" value="2"/>
</dbReference>
<sequence>MSYFISIQGVNYTIHLRHKKDFVVKNFPILTRDSEGQVMIEQPRVLAGCYYHGYVEGILDSTVTLTTCSGLRGLLQIGNLSYSIEPLAASSTFEHLLLQREVVVPGTATYKTPQGGRRFPGRGTAPRQFQPWGRTRYLELMVVVDKEGFDTFGTSITNVTLEVIEIINLVDGLFSSVRLRVLLTVLEIWTEKNPISITKNTTQVLHSFNRWRIQHSPAHIMHDVGCLFASVDFSHSTRALHTGSESNFASACNRQHSSAVVSFAKHTYIETAIHVAHELGYVLGMEHDDEHCRCGNASKCIMNPKSTVSYGFSNCSTKYYFDFITSGQGQCLNNIPSSIVAFVPQRCGNGVLEDREECDCGSEEQCKSDPCCDNTCRKKEGAVCTSGQCCKDCKPLPEGVVCRKSTNPCDLPEYCNGTSEHCPEDVAKQDGTTCAADGYCYSGKCRSRTLQCRDIFGEEAQPAPLQCFEELNTKGDRFGNCWGDGTDTEFQKCKLENVLCGRVQCTNIRHLPQTEDHSTIIQTPVGDTWCWGTEYHMGLDTSDAGVIKDGTQCGEKKICINRTCVPEEKYLASRCSANTTCNGKGICNTKGNCHCNNGWAPPFCQYAGFGGSIDSGPTPVTRKGLFKFIVRITILTGTVLILALIIEYIRKLIATRLEQPGAISDSLKGEGMEMLVPGLASVRCLTSIVKVMRRLQAPGTVLLLRLGVWVVLGALLLPEVGGHHPPPGYAVHEIIRPRKLVPAVGKSMQGEVSYIIRVEGENRIVRLTQTRGLVVNNLPLITYGPRGMRVVEQPHVPEGCHHLGYVEGSPSSTAALSTCAGLRGQLRIGNLSYGIEPVPGSLTFQHLLYRREKSWDKSSTCGLTDIVMRKQPSWMEAKKPLGMQGLDQRLQHTRYVEIFVVVDHQLFSFQGSNETSVMFLVIDTINLSEIHYYPLKIRICLIGLEIWTRGNLIRYSPDIEEVLSNFNDWGNRYLSHRIKYDVAHLFTYTDFELIVGLAYVGSICYPGYQSGLVSHIREDFVTFATIFTHELGHNLGMEHDRRECKCGNNKCYMTGGSLDGATAFSNCSIQSYLDLLSRGDGNCLNNIPEPNRLFYFKSCGNKVIDEGEQCDCGGLQHCRGNPCCFHNCRLKPGAVCSVGQCCQKCHFHPSGHKCRSEVDECDLPEYCNGTSEWCPEDLHMQDGTPCSDNGYCYRGKCVSHDKLCRKVFGDEARRAPESCFKEQNMKGDRFGNCGGDGNEVAFVECKPQNALCGRLQCVNVKKTAFLEKSETIIQTPGPEDWCWGTAHHASIDTPDIGGGTDGTKCGPKKICINKTCIDATVRTKCDAQVSCKGNGVCNNLDHCHCKAGWAPPDCKFHGLGGSVDSGPPPALMISIAEAVQDKAFGTAIGITVVVALVLVALLIAAIKYISAVIAIFSTSSSIETPETPENEGQNMEEEEEDEDNV</sequence>
<evidence type="ECO:0000256" key="7">
    <source>
        <dbReference type="PROSITE-ProRule" id="PRU00076"/>
    </source>
</evidence>
<feature type="domain" description="Peptidase M12B" evidence="13">
    <location>
        <begin position="894"/>
        <end position="1088"/>
    </location>
</feature>
<evidence type="ECO:0000256" key="4">
    <source>
        <dbReference type="ARBA" id="ARBA00023136"/>
    </source>
</evidence>
<feature type="domain" description="EGF-like" evidence="11">
    <location>
        <begin position="1321"/>
        <end position="1355"/>
    </location>
</feature>
<evidence type="ECO:0000259" key="11">
    <source>
        <dbReference type="PROSITE" id="PS50026"/>
    </source>
</evidence>
<feature type="domain" description="Peptidase M12B" evidence="13">
    <location>
        <begin position="136"/>
        <end position="336"/>
    </location>
</feature>
<dbReference type="GO" id="GO:1990913">
    <property type="term" value="C:sperm head plasma membrane"/>
    <property type="evidence" value="ECO:0007669"/>
    <property type="project" value="TreeGrafter"/>
</dbReference>
<dbReference type="PANTHER" id="PTHR11905">
    <property type="entry name" value="ADAM A DISINTEGRIN AND METALLOPROTEASE DOMAIN"/>
    <property type="match status" value="1"/>
</dbReference>
<dbReference type="Gene3D" id="3.40.390.10">
    <property type="entry name" value="Collagenase (Catalytic Domain)"/>
    <property type="match status" value="2"/>
</dbReference>
<dbReference type="GO" id="GO:0009897">
    <property type="term" value="C:external side of plasma membrane"/>
    <property type="evidence" value="ECO:0007669"/>
    <property type="project" value="TreeGrafter"/>
</dbReference>
<dbReference type="CDD" id="cd04269">
    <property type="entry name" value="ZnMc_adamalysin_II_like"/>
    <property type="match status" value="2"/>
</dbReference>
<feature type="active site" evidence="8">
    <location>
        <position position="1030"/>
    </location>
</feature>
<dbReference type="FunFam" id="3.40.390.10:FF:000002">
    <property type="entry name" value="Disintegrin and metalloproteinase domain-containing protein 22"/>
    <property type="match status" value="2"/>
</dbReference>
<dbReference type="InterPro" id="IPR024079">
    <property type="entry name" value="MetalloPept_cat_dom_sf"/>
</dbReference>
<dbReference type="Proteomes" id="UP000237246">
    <property type="component" value="Unassembled WGS sequence"/>
</dbReference>
<evidence type="ECO:0000256" key="5">
    <source>
        <dbReference type="ARBA" id="ARBA00023157"/>
    </source>
</evidence>
<feature type="transmembrane region" description="Helical" evidence="10">
    <location>
        <begin position="700"/>
        <end position="717"/>
    </location>
</feature>
<dbReference type="GO" id="GO:0046872">
    <property type="term" value="F:metal ion binding"/>
    <property type="evidence" value="ECO:0007669"/>
    <property type="project" value="UniProtKB-KW"/>
</dbReference>
<feature type="disulfide bond" evidence="8">
    <location>
        <begin position="1046"/>
        <end position="1051"/>
    </location>
</feature>
<keyword evidence="4 10" id="KW-0472">Membrane</keyword>
<evidence type="ECO:0000259" key="13">
    <source>
        <dbReference type="PROSITE" id="PS50215"/>
    </source>
</evidence>
<evidence type="ECO:0000259" key="12">
    <source>
        <dbReference type="PROSITE" id="PS50214"/>
    </source>
</evidence>
<dbReference type="Pfam" id="PF08516">
    <property type="entry name" value="ADAM_CR"/>
    <property type="match status" value="2"/>
</dbReference>
<gene>
    <name evidence="14" type="ORF">CIB84_006986</name>
</gene>
<dbReference type="InterPro" id="IPR036436">
    <property type="entry name" value="Disintegrin_dom_sf"/>
</dbReference>
<evidence type="ECO:0000256" key="6">
    <source>
        <dbReference type="PROSITE-ProRule" id="PRU00068"/>
    </source>
</evidence>